<proteinExistence type="predicted"/>
<dbReference type="EMBL" id="JARPOI010000014">
    <property type="protein sequence ID" value="KAJ9159329.1"/>
    <property type="molecule type" value="Genomic_DNA"/>
</dbReference>
<comment type="caution">
    <text evidence="5">The sequence shown here is derived from an EMBL/GenBank/DDBJ whole genome shotgun (WGS) entry which is preliminary data.</text>
</comment>
<dbReference type="PANTHER" id="PTHR10334">
    <property type="entry name" value="CYSTEINE-RICH SECRETORY PROTEIN-RELATED"/>
    <property type="match status" value="1"/>
</dbReference>
<dbReference type="InterPro" id="IPR035940">
    <property type="entry name" value="CAP_sf"/>
</dbReference>
<evidence type="ECO:0000313" key="5">
    <source>
        <dbReference type="EMBL" id="KAJ9159329.1"/>
    </source>
</evidence>
<comment type="function">
    <text evidence="1">Probably involved in the defense reaction of plants against pathogens.</text>
</comment>
<gene>
    <name evidence="5" type="ORF">P3X46_024840</name>
</gene>
<dbReference type="PROSITE" id="PS01010">
    <property type="entry name" value="CRISP_2"/>
    <property type="match status" value="1"/>
</dbReference>
<accession>A0ABQ9L720</accession>
<feature type="signal peptide" evidence="3">
    <location>
        <begin position="1"/>
        <end position="19"/>
    </location>
</feature>
<keyword evidence="2" id="KW-0611">Plant defense</keyword>
<reference evidence="5" key="1">
    <citation type="journal article" date="2023" name="Plant Biotechnol. J.">
        <title>Chromosome-level wild Hevea brasiliensis genome provides new tools for genomic-assisted breeding and valuable loci to elevate rubber yield.</title>
        <authorList>
            <person name="Cheng H."/>
            <person name="Song X."/>
            <person name="Hu Y."/>
            <person name="Wu T."/>
            <person name="Yang Q."/>
            <person name="An Z."/>
            <person name="Feng S."/>
            <person name="Deng Z."/>
            <person name="Wu W."/>
            <person name="Zeng X."/>
            <person name="Tu M."/>
            <person name="Wang X."/>
            <person name="Huang H."/>
        </authorList>
    </citation>
    <scope>NUCLEOTIDE SEQUENCE</scope>
    <source>
        <strain evidence="5">MT/VB/25A 57/8</strain>
    </source>
</reference>
<protein>
    <recommendedName>
        <fullName evidence="4">SCP domain-containing protein</fullName>
    </recommendedName>
</protein>
<dbReference type="InterPro" id="IPR001283">
    <property type="entry name" value="CRISP-related"/>
</dbReference>
<dbReference type="Pfam" id="PF00188">
    <property type="entry name" value="CAP"/>
    <property type="match status" value="1"/>
</dbReference>
<keyword evidence="6" id="KW-1185">Reference proteome</keyword>
<sequence>MGFISKFVAPLCMMGLTLASISVAQNCPQEYVAAHNIYRSEAGVGPLTWNITLADCAQNYANSKTEDCELVHSNGPYGENLAEGFGELTGEDAVKLWADEKPYYDYASNTCVGDQCLHYTQVVWRNTHQVGCGSAKCKNGWTFISCNYYPPGNYIGERPY</sequence>
<evidence type="ECO:0000313" key="6">
    <source>
        <dbReference type="Proteomes" id="UP001174677"/>
    </source>
</evidence>
<keyword evidence="2" id="KW-0568">Pathogenesis-related protein</keyword>
<dbReference type="PRINTS" id="PR00837">
    <property type="entry name" value="V5TPXLIKE"/>
</dbReference>
<feature type="chain" id="PRO_5047520764" description="SCP domain-containing protein" evidence="3">
    <location>
        <begin position="20"/>
        <end position="160"/>
    </location>
</feature>
<dbReference type="PRINTS" id="PR00838">
    <property type="entry name" value="V5ALLERGEN"/>
</dbReference>
<dbReference type="Proteomes" id="UP001174677">
    <property type="component" value="Chromosome 14"/>
</dbReference>
<evidence type="ECO:0000256" key="2">
    <source>
        <dbReference type="ARBA" id="ARBA00023265"/>
    </source>
</evidence>
<evidence type="ECO:0000259" key="4">
    <source>
        <dbReference type="SMART" id="SM00198"/>
    </source>
</evidence>
<dbReference type="InterPro" id="IPR018244">
    <property type="entry name" value="Allrgn_V5/Tpx1_CS"/>
</dbReference>
<dbReference type="Gene3D" id="3.40.33.10">
    <property type="entry name" value="CAP"/>
    <property type="match status" value="1"/>
</dbReference>
<dbReference type="SMART" id="SM00198">
    <property type="entry name" value="SCP"/>
    <property type="match status" value="1"/>
</dbReference>
<dbReference type="InterPro" id="IPR014044">
    <property type="entry name" value="CAP_dom"/>
</dbReference>
<dbReference type="InterPro" id="IPR002413">
    <property type="entry name" value="V5_allergen-like"/>
</dbReference>
<evidence type="ECO:0000256" key="3">
    <source>
        <dbReference type="SAM" id="SignalP"/>
    </source>
</evidence>
<evidence type="ECO:0000256" key="1">
    <source>
        <dbReference type="ARBA" id="ARBA00003143"/>
    </source>
</evidence>
<organism evidence="5 6">
    <name type="scientific">Hevea brasiliensis</name>
    <name type="common">Para rubber tree</name>
    <name type="synonym">Siphonia brasiliensis</name>
    <dbReference type="NCBI Taxonomy" id="3981"/>
    <lineage>
        <taxon>Eukaryota</taxon>
        <taxon>Viridiplantae</taxon>
        <taxon>Streptophyta</taxon>
        <taxon>Embryophyta</taxon>
        <taxon>Tracheophyta</taxon>
        <taxon>Spermatophyta</taxon>
        <taxon>Magnoliopsida</taxon>
        <taxon>eudicotyledons</taxon>
        <taxon>Gunneridae</taxon>
        <taxon>Pentapetalae</taxon>
        <taxon>rosids</taxon>
        <taxon>fabids</taxon>
        <taxon>Malpighiales</taxon>
        <taxon>Euphorbiaceae</taxon>
        <taxon>Crotonoideae</taxon>
        <taxon>Micrandreae</taxon>
        <taxon>Hevea</taxon>
    </lineage>
</organism>
<keyword evidence="3" id="KW-0732">Signal</keyword>
<dbReference type="SUPFAM" id="SSF55797">
    <property type="entry name" value="PR-1-like"/>
    <property type="match status" value="1"/>
</dbReference>
<feature type="domain" description="SCP" evidence="4">
    <location>
        <begin position="26"/>
        <end position="156"/>
    </location>
</feature>
<name>A0ABQ9L720_HEVBR</name>
<dbReference type="CDD" id="cd05381">
    <property type="entry name" value="CAP_PR-1"/>
    <property type="match status" value="1"/>
</dbReference>